<dbReference type="AlphaFoldDB" id="A0A6A5H3E3"/>
<keyword evidence="3" id="KW-1133">Transmembrane helix</keyword>
<keyword evidence="3" id="KW-0472">Membrane</keyword>
<dbReference type="KEGG" id="crq:GCK72_009751"/>
<accession>A0A6A5H3E3</accession>
<dbReference type="InterPro" id="IPR000535">
    <property type="entry name" value="MSP_dom"/>
</dbReference>
<dbReference type="EMBL" id="WUAV01000003">
    <property type="protein sequence ID" value="KAF1761495.1"/>
    <property type="molecule type" value="Genomic_DNA"/>
</dbReference>
<feature type="compositionally biased region" description="Low complexity" evidence="2">
    <location>
        <begin position="78"/>
        <end position="88"/>
    </location>
</feature>
<keyword evidence="1" id="KW-0963">Cytoplasm</keyword>
<dbReference type="InterPro" id="IPR013783">
    <property type="entry name" value="Ig-like_fold"/>
</dbReference>
<evidence type="ECO:0000256" key="2">
    <source>
        <dbReference type="SAM" id="MobiDB-lite"/>
    </source>
</evidence>
<organism evidence="5 6">
    <name type="scientific">Caenorhabditis remanei</name>
    <name type="common">Caenorhabditis vulgaris</name>
    <dbReference type="NCBI Taxonomy" id="31234"/>
    <lineage>
        <taxon>Eukaryota</taxon>
        <taxon>Metazoa</taxon>
        <taxon>Ecdysozoa</taxon>
        <taxon>Nematoda</taxon>
        <taxon>Chromadorea</taxon>
        <taxon>Rhabditida</taxon>
        <taxon>Rhabditina</taxon>
        <taxon>Rhabditomorpha</taxon>
        <taxon>Rhabditoidea</taxon>
        <taxon>Rhabditidae</taxon>
        <taxon>Peloderinae</taxon>
        <taxon>Caenorhabditis</taxon>
    </lineage>
</organism>
<dbReference type="RefSeq" id="XP_003113150.2">
    <property type="nucleotide sequence ID" value="XM_003113102.2"/>
</dbReference>
<evidence type="ECO:0000256" key="1">
    <source>
        <dbReference type="RuleBase" id="RU003425"/>
    </source>
</evidence>
<dbReference type="PANTHER" id="PTHR22947">
    <property type="entry name" value="MAJOR SPERM PROTEIN"/>
    <property type="match status" value="1"/>
</dbReference>
<dbReference type="Pfam" id="PF00635">
    <property type="entry name" value="Motile_Sperm"/>
    <property type="match status" value="1"/>
</dbReference>
<dbReference type="SUPFAM" id="SSF49354">
    <property type="entry name" value="PapD-like"/>
    <property type="match status" value="1"/>
</dbReference>
<dbReference type="Gene3D" id="2.60.40.10">
    <property type="entry name" value="Immunoglobulins"/>
    <property type="match status" value="1"/>
</dbReference>
<gene>
    <name evidence="5" type="ORF">GCK72_009751</name>
</gene>
<protein>
    <recommendedName>
        <fullName evidence="1">Major sperm protein</fullName>
    </recommendedName>
</protein>
<evidence type="ECO:0000313" key="6">
    <source>
        <dbReference type="Proteomes" id="UP000483820"/>
    </source>
</evidence>
<evidence type="ECO:0000259" key="4">
    <source>
        <dbReference type="PROSITE" id="PS50202"/>
    </source>
</evidence>
<dbReference type="InterPro" id="IPR051774">
    <property type="entry name" value="Sperm-specific_class_P"/>
</dbReference>
<keyword evidence="3" id="KW-0812">Transmembrane</keyword>
<proteinExistence type="predicted"/>
<dbReference type="CTD" id="9814687"/>
<feature type="transmembrane region" description="Helical" evidence="3">
    <location>
        <begin position="285"/>
        <end position="307"/>
    </location>
</feature>
<evidence type="ECO:0000256" key="3">
    <source>
        <dbReference type="SAM" id="Phobius"/>
    </source>
</evidence>
<feature type="domain" description="MSP" evidence="4">
    <location>
        <begin position="156"/>
        <end position="264"/>
    </location>
</feature>
<keyword evidence="1" id="KW-0206">Cytoskeleton</keyword>
<dbReference type="InterPro" id="IPR008962">
    <property type="entry name" value="PapD-like_sf"/>
</dbReference>
<dbReference type="PANTHER" id="PTHR22947:SF1">
    <property type="entry name" value="PROTEIN CBG16675"/>
    <property type="match status" value="1"/>
</dbReference>
<reference evidence="5 6" key="1">
    <citation type="submission" date="2019-12" db="EMBL/GenBank/DDBJ databases">
        <title>Chromosome-level assembly of the Caenorhabditis remanei genome.</title>
        <authorList>
            <person name="Teterina A.A."/>
            <person name="Willis J.H."/>
            <person name="Phillips P.C."/>
        </authorList>
    </citation>
    <scope>NUCLEOTIDE SEQUENCE [LARGE SCALE GENOMIC DNA]</scope>
    <source>
        <strain evidence="5 6">PX506</strain>
        <tissue evidence="5">Whole organism</tissue>
    </source>
</reference>
<comment type="caution">
    <text evidence="5">The sequence shown here is derived from an EMBL/GenBank/DDBJ whole genome shotgun (WGS) entry which is preliminary data.</text>
</comment>
<sequence>MNEKSLGVWQLRANESIQNYTQERLTMAEHVALEDITNCPIHNIDEDNNVFSTTTTRPSRTEHRLRLLAKNFKDIRSSSMASSSSTAMRPFGTARLTPGRATGRQQTQQQISTPEPMIAIALSDMEYLMRSARSSRSSGRSERQPGCTCCCHIAAGVTVIPRVARFSIEGGLSTHTLMNHSDNRIAVKITCSDNNMYRVTPVYATVEPGQSLPLHIARITSDLIKRDRLCVNILEADGNKEAREIFKKNANTRAPASINMALEATNDSQNHHHHHHQIDEHTMNIFYIFLIFVVIASVDSVASNNIFSSIFSFGKKKPPSTPAPSYSKDSSSRCNVQTSQCSAYECCNSDQTCLRNRCFPRLSNCPVTRDQCGNSCCKTSEQCRNGRCSR</sequence>
<dbReference type="Proteomes" id="UP000483820">
    <property type="component" value="Chromosome III"/>
</dbReference>
<comment type="function">
    <text evidence="1">Central component in molecular interactions underlying sperm crawling. Forms an extensive filament system that extends from sperm villipoda, along the leading edge of the pseudopod.</text>
</comment>
<name>A0A6A5H3E3_CAERE</name>
<feature type="region of interest" description="Disordered" evidence="2">
    <location>
        <begin position="78"/>
        <end position="112"/>
    </location>
</feature>
<evidence type="ECO:0000313" key="5">
    <source>
        <dbReference type="EMBL" id="KAF1761495.1"/>
    </source>
</evidence>
<dbReference type="GeneID" id="9814687"/>
<dbReference type="PROSITE" id="PS50202">
    <property type="entry name" value="MSP"/>
    <property type="match status" value="1"/>
</dbReference>